<dbReference type="FunFam" id="3.20.20.80:FF:000207">
    <property type="entry name" value="Glycoside hydrolase family 128 protein"/>
    <property type="match status" value="1"/>
</dbReference>
<keyword evidence="4" id="KW-1185">Reference proteome</keyword>
<dbReference type="GeneID" id="41979462"/>
<dbReference type="InterPro" id="IPR017853">
    <property type="entry name" value="GH"/>
</dbReference>
<sequence>MYIQSNFVAAARACLALLLLALPDTASATTSSKRGLVFTPNSSWPQDNYIWPRPPSDLTWYYNYGASPSPVYSNYTQDQFEFVPMLWGAPSDLSDTTFLTTVKSLIKTRPISHVLSFNEPDGPSAWGGSDIPPSVAAQVWVNNFVPLQDLGVKVGLPACTGGWGGVPWLTQFLGNCSNLISKGKPDAKNCTYDFVPIHWYGNFDGLASHIGTYAAAFPNKSIWVTEYNFDNQDLEATQSFYNMSSQYMDRLAEIGRYSLFGAFRSSVSNVGPNGAMLSAGGELTDIGSWYLGGSATGVAPTSKKGAAAGPPRACTGLLVALAAGAGALALSGF</sequence>
<feature type="signal peptide" evidence="1">
    <location>
        <begin position="1"/>
        <end position="28"/>
    </location>
</feature>
<reference evidence="3 4" key="1">
    <citation type="submission" date="2019-06" db="EMBL/GenBank/DDBJ databases">
        <title>Draft genome sequence of the filamentous fungus Phialemoniopsis curvata isolated from diesel fuel.</title>
        <authorList>
            <person name="Varaljay V.A."/>
            <person name="Lyon W.J."/>
            <person name="Crouch A.L."/>
            <person name="Drake C.E."/>
            <person name="Hollomon J.M."/>
            <person name="Nadeau L.J."/>
            <person name="Nunn H.S."/>
            <person name="Stevenson B.S."/>
            <person name="Bojanowski C.L."/>
            <person name="Crookes-Goodson W.J."/>
        </authorList>
    </citation>
    <scope>NUCLEOTIDE SEQUENCE [LARGE SCALE GENOMIC DNA]</scope>
    <source>
        <strain evidence="3 4">D216</strain>
    </source>
</reference>
<dbReference type="InterPro" id="IPR024655">
    <property type="entry name" value="Asl1_glyco_hydro_catalytic"/>
</dbReference>
<gene>
    <name evidence="3" type="ORF">E0L32_012015</name>
</gene>
<dbReference type="PANTHER" id="PTHR34154">
    <property type="entry name" value="ALKALI-SENSITIVE LINKAGE PROTEIN 1"/>
    <property type="match status" value="1"/>
</dbReference>
<evidence type="ECO:0000259" key="2">
    <source>
        <dbReference type="Pfam" id="PF11790"/>
    </source>
</evidence>
<dbReference type="RefSeq" id="XP_030999399.1">
    <property type="nucleotide sequence ID" value="XM_031134809.1"/>
</dbReference>
<protein>
    <recommendedName>
        <fullName evidence="2">Asl1-like glycosyl hydrolase catalytic domain-containing protein</fullName>
    </recommendedName>
</protein>
<name>A0A507BLW0_9PEZI</name>
<dbReference type="SUPFAM" id="SSF51445">
    <property type="entry name" value="(Trans)glycosidases"/>
    <property type="match status" value="1"/>
</dbReference>
<proteinExistence type="predicted"/>
<accession>A0A507BLW0</accession>
<feature type="chain" id="PRO_5021252143" description="Asl1-like glycosyl hydrolase catalytic domain-containing protein" evidence="1">
    <location>
        <begin position="29"/>
        <end position="333"/>
    </location>
</feature>
<organism evidence="3 4">
    <name type="scientific">Thyridium curvatum</name>
    <dbReference type="NCBI Taxonomy" id="1093900"/>
    <lineage>
        <taxon>Eukaryota</taxon>
        <taxon>Fungi</taxon>
        <taxon>Dikarya</taxon>
        <taxon>Ascomycota</taxon>
        <taxon>Pezizomycotina</taxon>
        <taxon>Sordariomycetes</taxon>
        <taxon>Sordariomycetidae</taxon>
        <taxon>Thyridiales</taxon>
        <taxon>Thyridiaceae</taxon>
        <taxon>Thyridium</taxon>
    </lineage>
</organism>
<dbReference type="AlphaFoldDB" id="A0A507BLW0"/>
<comment type="caution">
    <text evidence="3">The sequence shown here is derived from an EMBL/GenBank/DDBJ whole genome shotgun (WGS) entry which is preliminary data.</text>
</comment>
<dbReference type="EMBL" id="SKBQ01000130">
    <property type="protein sequence ID" value="TPX17688.1"/>
    <property type="molecule type" value="Genomic_DNA"/>
</dbReference>
<dbReference type="GO" id="GO:0009277">
    <property type="term" value="C:fungal-type cell wall"/>
    <property type="evidence" value="ECO:0007669"/>
    <property type="project" value="TreeGrafter"/>
</dbReference>
<dbReference type="STRING" id="1093900.A0A507BLW0"/>
<evidence type="ECO:0000313" key="3">
    <source>
        <dbReference type="EMBL" id="TPX17688.1"/>
    </source>
</evidence>
<keyword evidence="1" id="KW-0732">Signal</keyword>
<dbReference type="GO" id="GO:0071966">
    <property type="term" value="P:fungal-type cell wall polysaccharide metabolic process"/>
    <property type="evidence" value="ECO:0007669"/>
    <property type="project" value="TreeGrafter"/>
</dbReference>
<dbReference type="PANTHER" id="PTHR34154:SF3">
    <property type="entry name" value="ALKALI-SENSITIVE LINKAGE PROTEIN 1"/>
    <property type="match status" value="1"/>
</dbReference>
<dbReference type="InterPro" id="IPR053183">
    <property type="entry name" value="ASL1"/>
</dbReference>
<dbReference type="Proteomes" id="UP000319257">
    <property type="component" value="Unassembled WGS sequence"/>
</dbReference>
<dbReference type="Gene3D" id="3.20.20.80">
    <property type="entry name" value="Glycosidases"/>
    <property type="match status" value="1"/>
</dbReference>
<feature type="domain" description="Asl1-like glycosyl hydrolase catalytic" evidence="2">
    <location>
        <begin position="35"/>
        <end position="290"/>
    </location>
</feature>
<dbReference type="OrthoDB" id="43654at2759"/>
<dbReference type="InParanoid" id="A0A507BLW0"/>
<dbReference type="Pfam" id="PF11790">
    <property type="entry name" value="Glyco_hydro_cc"/>
    <property type="match status" value="1"/>
</dbReference>
<evidence type="ECO:0000256" key="1">
    <source>
        <dbReference type="SAM" id="SignalP"/>
    </source>
</evidence>
<evidence type="ECO:0000313" key="4">
    <source>
        <dbReference type="Proteomes" id="UP000319257"/>
    </source>
</evidence>